<evidence type="ECO:0000313" key="1">
    <source>
        <dbReference type="EMBL" id="KAH9474286.1"/>
    </source>
</evidence>
<keyword evidence="2" id="KW-1185">Reference proteome</keyword>
<dbReference type="EMBL" id="JAFIQS020000014">
    <property type="protein sequence ID" value="KAH9474286.1"/>
    <property type="molecule type" value="Genomic_DNA"/>
</dbReference>
<name>A0ACB8GFG7_PSICU</name>
<dbReference type="Proteomes" id="UP000664032">
    <property type="component" value="Unassembled WGS sequence"/>
</dbReference>
<reference evidence="1" key="1">
    <citation type="submission" date="2021-10" db="EMBL/GenBank/DDBJ databases">
        <title>Psilocybe cubensis genome.</title>
        <authorList>
            <person name="Mckernan K.J."/>
            <person name="Crawford S."/>
            <person name="Trippe A."/>
            <person name="Kane L.T."/>
            <person name="Mclaughlin S."/>
        </authorList>
    </citation>
    <scope>NUCLEOTIDE SEQUENCE</scope>
    <source>
        <strain evidence="1">MGC-MH-2018</strain>
    </source>
</reference>
<comment type="caution">
    <text evidence="1">The sequence shown here is derived from an EMBL/GenBank/DDBJ whole genome shotgun (WGS) entry which is preliminary data.</text>
</comment>
<protein>
    <submittedName>
        <fullName evidence="1">Uncharacterized protein</fullName>
    </submittedName>
</protein>
<sequence length="189" mass="20415">MNFRFAILLASCAFTFTAGRVCNNKQIIDTKPFTLGSGEVIQIQRFNCSSDTATPIRHSKKVVKRDTFDLNIRAASECTEPNCFCGVPLSQPIQSAHCTQLAAQLSNTQGTITIPENEGIGFILQSCEYTISGSETAQTQYCFDDLGAAVTELFAVCGPQQADCKATSGGLNIFVELTLANAFVLNPRI</sequence>
<organism evidence="1 2">
    <name type="scientific">Psilocybe cubensis</name>
    <name type="common">Psychedelic mushroom</name>
    <name type="synonym">Stropharia cubensis</name>
    <dbReference type="NCBI Taxonomy" id="181762"/>
    <lineage>
        <taxon>Eukaryota</taxon>
        <taxon>Fungi</taxon>
        <taxon>Dikarya</taxon>
        <taxon>Basidiomycota</taxon>
        <taxon>Agaricomycotina</taxon>
        <taxon>Agaricomycetes</taxon>
        <taxon>Agaricomycetidae</taxon>
        <taxon>Agaricales</taxon>
        <taxon>Agaricineae</taxon>
        <taxon>Strophariaceae</taxon>
        <taxon>Psilocybe</taxon>
    </lineage>
</organism>
<accession>A0ACB8GFG7</accession>
<evidence type="ECO:0000313" key="2">
    <source>
        <dbReference type="Proteomes" id="UP000664032"/>
    </source>
</evidence>
<proteinExistence type="predicted"/>
<gene>
    <name evidence="1" type="ORF">JR316_0013449</name>
</gene>